<dbReference type="Proteomes" id="UP000199634">
    <property type="component" value="Unassembled WGS sequence"/>
</dbReference>
<dbReference type="RefSeq" id="WP_091103000.1">
    <property type="nucleotide sequence ID" value="NZ_FNXE01000091.1"/>
</dbReference>
<name>A0A1H6MRC1_9FLAO</name>
<feature type="chain" id="PRO_5011708592" description="Lipoprotein" evidence="1">
    <location>
        <begin position="20"/>
        <end position="218"/>
    </location>
</feature>
<dbReference type="OrthoDB" id="1351849at2"/>
<accession>A0A1H6MRC1</accession>
<evidence type="ECO:0008006" key="4">
    <source>
        <dbReference type="Google" id="ProtNLM"/>
    </source>
</evidence>
<organism evidence="2 3">
    <name type="scientific">Paenimyroides marinum</name>
    <dbReference type="NCBI Taxonomy" id="1159016"/>
    <lineage>
        <taxon>Bacteria</taxon>
        <taxon>Pseudomonadati</taxon>
        <taxon>Bacteroidota</taxon>
        <taxon>Flavobacteriia</taxon>
        <taxon>Flavobacteriales</taxon>
        <taxon>Flavobacteriaceae</taxon>
        <taxon>Paenimyroides</taxon>
    </lineage>
</organism>
<keyword evidence="3" id="KW-1185">Reference proteome</keyword>
<gene>
    <name evidence="2" type="ORF">SAMN02927937_02931</name>
</gene>
<evidence type="ECO:0000256" key="1">
    <source>
        <dbReference type="SAM" id="SignalP"/>
    </source>
</evidence>
<evidence type="ECO:0000313" key="2">
    <source>
        <dbReference type="EMBL" id="SEI04472.1"/>
    </source>
</evidence>
<dbReference type="AlphaFoldDB" id="A0A1H6MRC1"/>
<dbReference type="EMBL" id="FNXE01000091">
    <property type="protein sequence ID" value="SEI04472.1"/>
    <property type="molecule type" value="Genomic_DNA"/>
</dbReference>
<dbReference type="PROSITE" id="PS51257">
    <property type="entry name" value="PROKAR_LIPOPROTEIN"/>
    <property type="match status" value="1"/>
</dbReference>
<feature type="signal peptide" evidence="1">
    <location>
        <begin position="1"/>
        <end position="19"/>
    </location>
</feature>
<proteinExistence type="predicted"/>
<sequence>MKKLILCFSLIFAFSCSNSDVQEDVNNNLTETNTLQARTTPAVDDEIDQIFFDFVNSEEYMLSKSLMNDFSTNFLTNVTPSDFNTKEEMLSWIGNNIGQTTFNSVSEAELKWNEIHSWTVVKIANHPEYYDYLKNASLSSKIIYFKKWIVQPIVNNNDDCERELNDCETSAMNYYIQDYMHAAFYDGSTRDSAISYADYWYQNRISACGRNYRSCMGL</sequence>
<evidence type="ECO:0000313" key="3">
    <source>
        <dbReference type="Proteomes" id="UP000199634"/>
    </source>
</evidence>
<protein>
    <recommendedName>
        <fullName evidence="4">Lipoprotein</fullName>
    </recommendedName>
</protein>
<keyword evidence="1" id="KW-0732">Signal</keyword>
<reference evidence="3" key="1">
    <citation type="submission" date="2016-10" db="EMBL/GenBank/DDBJ databases">
        <authorList>
            <person name="Varghese N."/>
            <person name="Submissions S."/>
        </authorList>
    </citation>
    <scope>NUCLEOTIDE SEQUENCE [LARGE SCALE GENOMIC DNA]</scope>
    <source>
        <strain evidence="3">CGMCC 1.10825</strain>
    </source>
</reference>